<keyword evidence="9" id="KW-1185">Reference proteome</keyword>
<dbReference type="AlphaFoldDB" id="A0A8J7GTQ3"/>
<evidence type="ECO:0000256" key="2">
    <source>
        <dbReference type="ARBA" id="ARBA00001946"/>
    </source>
</evidence>
<dbReference type="Gene3D" id="3.90.79.10">
    <property type="entry name" value="Nucleoside Triphosphate Pyrophosphohydrolase"/>
    <property type="match status" value="1"/>
</dbReference>
<evidence type="ECO:0000256" key="4">
    <source>
        <dbReference type="ARBA" id="ARBA00022801"/>
    </source>
</evidence>
<keyword evidence="5" id="KW-0460">Magnesium</keyword>
<reference evidence="8" key="1">
    <citation type="submission" date="2020-11" db="EMBL/GenBank/DDBJ databases">
        <title>Sequencing the genomes of 1000 actinobacteria strains.</title>
        <authorList>
            <person name="Klenk H.-P."/>
        </authorList>
    </citation>
    <scope>NUCLEOTIDE SEQUENCE</scope>
    <source>
        <strain evidence="8">DSM 45356</strain>
    </source>
</reference>
<name>A0A8J7GTQ3_9ACTN</name>
<dbReference type="PANTHER" id="PTHR12992:SF11">
    <property type="entry name" value="MITOCHONDRIAL COENZYME A DIPHOSPHATASE NUDT8"/>
    <property type="match status" value="1"/>
</dbReference>
<dbReference type="EMBL" id="JADOUF010000001">
    <property type="protein sequence ID" value="MBG6139355.1"/>
    <property type="molecule type" value="Genomic_DNA"/>
</dbReference>
<comment type="cofactor">
    <cofactor evidence="2">
        <name>Mg(2+)</name>
        <dbReference type="ChEBI" id="CHEBI:18420"/>
    </cofactor>
</comment>
<evidence type="ECO:0000313" key="9">
    <source>
        <dbReference type="Proteomes" id="UP000622552"/>
    </source>
</evidence>
<evidence type="ECO:0000256" key="5">
    <source>
        <dbReference type="ARBA" id="ARBA00022842"/>
    </source>
</evidence>
<dbReference type="GO" id="GO:0046872">
    <property type="term" value="F:metal ion binding"/>
    <property type="evidence" value="ECO:0007669"/>
    <property type="project" value="UniProtKB-KW"/>
</dbReference>
<protein>
    <submittedName>
        <fullName evidence="8">8-oxo-dGTP pyrophosphatase MutT (NUDIX family)</fullName>
    </submittedName>
</protein>
<dbReference type="GO" id="GO:0010945">
    <property type="term" value="F:coenzyme A diphosphatase activity"/>
    <property type="evidence" value="ECO:0007669"/>
    <property type="project" value="InterPro"/>
</dbReference>
<dbReference type="InterPro" id="IPR015797">
    <property type="entry name" value="NUDIX_hydrolase-like_dom_sf"/>
</dbReference>
<dbReference type="PROSITE" id="PS51462">
    <property type="entry name" value="NUDIX"/>
    <property type="match status" value="1"/>
</dbReference>
<sequence length="213" mass="22968">MTDLPDWLPPIVERINESTTADFTRFAPPESGGRRSAVLILLGTSPTTGDFAPAADVLLLERAATLRNHAGQPAFPGGAADEGEDDPAVTALREAEEEVGLDPASVQVLTTLPDLWIPVSDYIVTPVLAWWHSPHPVGPVDAGEVARVVRVPIADLVDPANRIRVRHSSGYVSPAFEVADMQVWGFTAGVLSVLLDIAQWSVPWDQDRIAELR</sequence>
<evidence type="ECO:0000256" key="1">
    <source>
        <dbReference type="ARBA" id="ARBA00001936"/>
    </source>
</evidence>
<evidence type="ECO:0000256" key="3">
    <source>
        <dbReference type="ARBA" id="ARBA00022723"/>
    </source>
</evidence>
<evidence type="ECO:0000259" key="7">
    <source>
        <dbReference type="PROSITE" id="PS51462"/>
    </source>
</evidence>
<evidence type="ECO:0000313" key="8">
    <source>
        <dbReference type="EMBL" id="MBG6139355.1"/>
    </source>
</evidence>
<dbReference type="SUPFAM" id="SSF55811">
    <property type="entry name" value="Nudix"/>
    <property type="match status" value="1"/>
</dbReference>
<keyword evidence="3" id="KW-0479">Metal-binding</keyword>
<dbReference type="InterPro" id="IPR000086">
    <property type="entry name" value="NUDIX_hydrolase_dom"/>
</dbReference>
<proteinExistence type="predicted"/>
<gene>
    <name evidence="8" type="ORF">IW245_005549</name>
</gene>
<keyword evidence="6" id="KW-0464">Manganese</keyword>
<feature type="domain" description="Nudix hydrolase" evidence="7">
    <location>
        <begin position="33"/>
        <end position="178"/>
    </location>
</feature>
<dbReference type="RefSeq" id="WP_197006024.1">
    <property type="nucleotide sequence ID" value="NZ_BONS01000012.1"/>
</dbReference>
<evidence type="ECO:0000256" key="6">
    <source>
        <dbReference type="ARBA" id="ARBA00023211"/>
    </source>
</evidence>
<dbReference type="PANTHER" id="PTHR12992">
    <property type="entry name" value="NUDIX HYDROLASE"/>
    <property type="match status" value="1"/>
</dbReference>
<dbReference type="Pfam" id="PF00293">
    <property type="entry name" value="NUDIX"/>
    <property type="match status" value="1"/>
</dbReference>
<comment type="caution">
    <text evidence="8">The sequence shown here is derived from an EMBL/GenBank/DDBJ whole genome shotgun (WGS) entry which is preliminary data.</text>
</comment>
<accession>A0A8J7GTQ3</accession>
<comment type="cofactor">
    <cofactor evidence="1">
        <name>Mn(2+)</name>
        <dbReference type="ChEBI" id="CHEBI:29035"/>
    </cofactor>
</comment>
<dbReference type="Proteomes" id="UP000622552">
    <property type="component" value="Unassembled WGS sequence"/>
</dbReference>
<dbReference type="CDD" id="cd03426">
    <property type="entry name" value="NUDIX_CoAse_Nudt7"/>
    <property type="match status" value="1"/>
</dbReference>
<keyword evidence="4" id="KW-0378">Hydrolase</keyword>
<dbReference type="InterPro" id="IPR045121">
    <property type="entry name" value="CoAse"/>
</dbReference>
<organism evidence="8 9">
    <name type="scientific">Longispora fulva</name>
    <dbReference type="NCBI Taxonomy" id="619741"/>
    <lineage>
        <taxon>Bacteria</taxon>
        <taxon>Bacillati</taxon>
        <taxon>Actinomycetota</taxon>
        <taxon>Actinomycetes</taxon>
        <taxon>Micromonosporales</taxon>
        <taxon>Micromonosporaceae</taxon>
        <taxon>Longispora</taxon>
    </lineage>
</organism>